<reference evidence="3" key="1">
    <citation type="journal article" date="2019" name="Int. J. Syst. Evol. Microbiol.">
        <title>The Global Catalogue of Microorganisms (GCM) 10K type strain sequencing project: providing services to taxonomists for standard genome sequencing and annotation.</title>
        <authorList>
            <consortium name="The Broad Institute Genomics Platform"/>
            <consortium name="The Broad Institute Genome Sequencing Center for Infectious Disease"/>
            <person name="Wu L."/>
            <person name="Ma J."/>
        </authorList>
    </citation>
    <scope>NUCLEOTIDE SEQUENCE [LARGE SCALE GENOMIC DNA]</scope>
    <source>
        <strain evidence="3">CECT 7477</strain>
    </source>
</reference>
<keyword evidence="1" id="KW-1133">Transmembrane helix</keyword>
<protein>
    <submittedName>
        <fullName evidence="2">Uncharacterized protein</fullName>
    </submittedName>
</protein>
<organism evidence="2 3">
    <name type="scientific">Euzebyella saccharophila</name>
    <dbReference type="NCBI Taxonomy" id="679664"/>
    <lineage>
        <taxon>Bacteria</taxon>
        <taxon>Pseudomonadati</taxon>
        <taxon>Bacteroidota</taxon>
        <taxon>Flavobacteriia</taxon>
        <taxon>Flavobacteriales</taxon>
        <taxon>Flavobacteriaceae</taxon>
        <taxon>Euzebyella</taxon>
    </lineage>
</organism>
<keyword evidence="1" id="KW-0812">Transmembrane</keyword>
<evidence type="ECO:0000313" key="2">
    <source>
        <dbReference type="EMBL" id="MFC4096816.1"/>
    </source>
</evidence>
<feature type="transmembrane region" description="Helical" evidence="1">
    <location>
        <begin position="12"/>
        <end position="33"/>
    </location>
</feature>
<keyword evidence="1" id="KW-0472">Membrane</keyword>
<gene>
    <name evidence="2" type="ORF">ACFOUT_13085</name>
</gene>
<feature type="transmembrane region" description="Helical" evidence="1">
    <location>
        <begin position="115"/>
        <end position="139"/>
    </location>
</feature>
<feature type="transmembrane region" description="Helical" evidence="1">
    <location>
        <begin position="77"/>
        <end position="95"/>
    </location>
</feature>
<dbReference type="RefSeq" id="WP_192461557.1">
    <property type="nucleotide sequence ID" value="NZ_JACYFJ010000002.1"/>
</dbReference>
<evidence type="ECO:0000256" key="1">
    <source>
        <dbReference type="SAM" id="Phobius"/>
    </source>
</evidence>
<dbReference type="Proteomes" id="UP001595814">
    <property type="component" value="Unassembled WGS sequence"/>
</dbReference>
<proteinExistence type="predicted"/>
<sequence>MKILETLLPWKRTIYTTIVLIIVLSILNFYGLYTNSFPVLNWENFAFPFFSLIHLLFLYVLWFKIKEYEHTDPQMKITEYLLYAVILLYLFYAFQTLTTLLSSFDFASHVIPNTFWPVGILLFILQISLVALGFMAIHFRKTLVGHYNMDEENQHIDSWE</sequence>
<comment type="caution">
    <text evidence="2">The sequence shown here is derived from an EMBL/GenBank/DDBJ whole genome shotgun (WGS) entry which is preliminary data.</text>
</comment>
<dbReference type="EMBL" id="JBHSAW010000010">
    <property type="protein sequence ID" value="MFC4096816.1"/>
    <property type="molecule type" value="Genomic_DNA"/>
</dbReference>
<evidence type="ECO:0000313" key="3">
    <source>
        <dbReference type="Proteomes" id="UP001595814"/>
    </source>
</evidence>
<keyword evidence="3" id="KW-1185">Reference proteome</keyword>
<accession>A0ABV8JT52</accession>
<name>A0ABV8JT52_9FLAO</name>
<feature type="transmembrane region" description="Helical" evidence="1">
    <location>
        <begin position="45"/>
        <end position="65"/>
    </location>
</feature>